<dbReference type="Proteomes" id="UP000294543">
    <property type="component" value="Unassembled WGS sequence"/>
</dbReference>
<feature type="domain" description="Condensation" evidence="1">
    <location>
        <begin position="2"/>
        <end position="280"/>
    </location>
</feature>
<dbReference type="Gene3D" id="3.30.559.30">
    <property type="entry name" value="Nonribosomal peptide synthetase, condensation domain"/>
    <property type="match status" value="1"/>
</dbReference>
<evidence type="ECO:0000313" key="2">
    <source>
        <dbReference type="EMBL" id="TDC99520.1"/>
    </source>
</evidence>
<accession>A0A4R4V4H8</accession>
<gene>
    <name evidence="2" type="ORF">E1294_52090</name>
</gene>
<name>A0A4R4V4H8_9ACTN</name>
<dbReference type="RefSeq" id="WP_246083905.1">
    <property type="nucleotide sequence ID" value="NZ_SMKP01000443.1"/>
</dbReference>
<dbReference type="PANTHER" id="PTHR45398">
    <property type="match status" value="1"/>
</dbReference>
<keyword evidence="3" id="KW-1185">Reference proteome</keyword>
<dbReference type="Gene3D" id="3.30.559.10">
    <property type="entry name" value="Chloramphenicol acetyltransferase-like domain"/>
    <property type="match status" value="1"/>
</dbReference>
<dbReference type="CDD" id="cd19531">
    <property type="entry name" value="LCL_NRPS-like"/>
    <property type="match status" value="1"/>
</dbReference>
<reference evidence="2 3" key="1">
    <citation type="submission" date="2019-03" db="EMBL/GenBank/DDBJ databases">
        <title>Draft genome sequences of novel Actinobacteria.</title>
        <authorList>
            <person name="Sahin N."/>
            <person name="Ay H."/>
            <person name="Saygin H."/>
        </authorList>
    </citation>
    <scope>NUCLEOTIDE SEQUENCE [LARGE SCALE GENOMIC DNA]</scope>
    <source>
        <strain evidence="2 3">KC712</strain>
    </source>
</reference>
<dbReference type="GO" id="GO:0003824">
    <property type="term" value="F:catalytic activity"/>
    <property type="evidence" value="ECO:0007669"/>
    <property type="project" value="InterPro"/>
</dbReference>
<evidence type="ECO:0000313" key="3">
    <source>
        <dbReference type="Proteomes" id="UP000294543"/>
    </source>
</evidence>
<comment type="caution">
    <text evidence="2">The sequence shown here is derived from an EMBL/GenBank/DDBJ whole genome shotgun (WGS) entry which is preliminary data.</text>
</comment>
<evidence type="ECO:0000259" key="1">
    <source>
        <dbReference type="Pfam" id="PF00668"/>
    </source>
</evidence>
<dbReference type="GO" id="GO:0008610">
    <property type="term" value="P:lipid biosynthetic process"/>
    <property type="evidence" value="ECO:0007669"/>
    <property type="project" value="UniProtKB-ARBA"/>
</dbReference>
<protein>
    <submittedName>
        <fullName evidence="2">Non-ribosomal peptide synthetase</fullName>
    </submittedName>
</protein>
<dbReference type="PANTHER" id="PTHR45398:SF1">
    <property type="entry name" value="ENZYME, PUTATIVE (JCVI)-RELATED"/>
    <property type="match status" value="1"/>
</dbReference>
<feature type="non-terminal residue" evidence="2">
    <location>
        <position position="1"/>
    </location>
</feature>
<feature type="non-terminal residue" evidence="2">
    <location>
        <position position="282"/>
    </location>
</feature>
<sequence>DGVPVQVVDPAGAFELPVVPVGDVEEFLAEHARRPIDLATGPVFRAVLGRVGEEEHVLLLVLHHILADGRSVGILAEEIAAGYRDTGHEDVAELPVQFGDVAAWQRTRIEQGALDHEVDYWRERLAGMPHTLELPADRPRPAGRDICGRRRDFHIPATTTRHLHALARTHNASLFMVLMAGFQTLIHRYTGQHDFAVGTPVAGRDHPDLDHLIGFFVNTLVLRADHTGEPTFDDLVDRVRDTALAAYEHQHLPFDRIVEELHPQRDLTRTPLVQHVFALQTA</sequence>
<dbReference type="InterPro" id="IPR023213">
    <property type="entry name" value="CAT-like_dom_sf"/>
</dbReference>
<organism evidence="2 3">
    <name type="scientific">Nonomuraea diastatica</name>
    <dbReference type="NCBI Taxonomy" id="1848329"/>
    <lineage>
        <taxon>Bacteria</taxon>
        <taxon>Bacillati</taxon>
        <taxon>Actinomycetota</taxon>
        <taxon>Actinomycetes</taxon>
        <taxon>Streptosporangiales</taxon>
        <taxon>Streptosporangiaceae</taxon>
        <taxon>Nonomuraea</taxon>
    </lineage>
</organism>
<dbReference type="AlphaFoldDB" id="A0A4R4V4H8"/>
<dbReference type="EMBL" id="SMKP01000443">
    <property type="protein sequence ID" value="TDC99520.1"/>
    <property type="molecule type" value="Genomic_DNA"/>
</dbReference>
<proteinExistence type="predicted"/>
<dbReference type="InterPro" id="IPR001242">
    <property type="entry name" value="Condensation_dom"/>
</dbReference>
<dbReference type="SUPFAM" id="SSF52777">
    <property type="entry name" value="CoA-dependent acyltransferases"/>
    <property type="match status" value="2"/>
</dbReference>
<dbReference type="Pfam" id="PF00668">
    <property type="entry name" value="Condensation"/>
    <property type="match status" value="1"/>
</dbReference>